<evidence type="ECO:0000313" key="7">
    <source>
        <dbReference type="Proteomes" id="UP000006048"/>
    </source>
</evidence>
<sequence>MARITDISDSGDFESPRYRGEGDSGRRKTLLLSAAVVLLIALIAGGVYYILWQKKQTLDQTRLKVSSDFEDANSRKMAPDQLPQDAELRKAVEMYNRGYLKPAQAEFQQLVESSKPNDVKSMALTYLGIMADDEGKFNLAADFFGRAIKFDSQNFYAHYNLAIALRHKGLYREALSALENAQKLRPDLVEAQNLKGQLQYQNQDLKGAESTLKQAIETSKDPLAYYNLGMVYKKDGKFAEAKAAFLDALNGASAGEIAYKAATQLGMLHATQGDLPNAKYYFERAVALSPGNAKYHYNLALILHQTGENERALAELGEAIKLGSENPQTYMYVSRLYAELGKPDLAEAALRRALAEAPKDPVILSQMGDMLVAQAKWAPAIQIFREFYESSPRTQEKAQALYNLGKVYMGLRDYRNAAQALESAHQLDMLNEDALVLLGEAHVQNGQAHRAVSLYKEALRINPDNLKVLKGQAQLYLNLGELTEAEAALKRLSDHPNRRSDDAYFASQMLGDLYMKRKAYDTAMQYYEKASQSTDANVRYNTLLSQADAMLQTERPVQTVYPLLVQAIQLRPAADEARFMLARALMREGTMSAQDKAIEELRLITAEVRSVPLASRAHTLMGIIWFKQGQLNRSLDAFNRALELDPANSEAFQNRRSVADRLENG</sequence>
<evidence type="ECO:0000256" key="5">
    <source>
        <dbReference type="SAM" id="Phobius"/>
    </source>
</evidence>
<dbReference type="Pfam" id="PF12895">
    <property type="entry name" value="ANAPC3"/>
    <property type="match status" value="1"/>
</dbReference>
<accession>I4B8C8</accession>
<protein>
    <submittedName>
        <fullName evidence="6">Tetratricopeptide TPR_2 repeat-containing protein</fullName>
    </submittedName>
</protein>
<dbReference type="HOGENOM" id="CLU_025125_0_0_12"/>
<keyword evidence="5" id="KW-0812">Transmembrane</keyword>
<dbReference type="Pfam" id="PF13181">
    <property type="entry name" value="TPR_8"/>
    <property type="match status" value="3"/>
</dbReference>
<evidence type="ECO:0000313" key="6">
    <source>
        <dbReference type="EMBL" id="AFM13535.1"/>
    </source>
</evidence>
<dbReference type="PROSITE" id="PS50005">
    <property type="entry name" value="TPR"/>
    <property type="match status" value="7"/>
</dbReference>
<dbReference type="InterPro" id="IPR019734">
    <property type="entry name" value="TPR_rpt"/>
</dbReference>
<dbReference type="InterPro" id="IPR013105">
    <property type="entry name" value="TPR_2"/>
</dbReference>
<dbReference type="SUPFAM" id="SSF48452">
    <property type="entry name" value="TPR-like"/>
    <property type="match status" value="3"/>
</dbReference>
<feature type="repeat" description="TPR" evidence="3">
    <location>
        <begin position="432"/>
        <end position="465"/>
    </location>
</feature>
<feature type="repeat" description="TPR" evidence="3">
    <location>
        <begin position="327"/>
        <end position="360"/>
    </location>
</feature>
<feature type="transmembrane region" description="Helical" evidence="5">
    <location>
        <begin position="29"/>
        <end position="52"/>
    </location>
</feature>
<dbReference type="AlphaFoldDB" id="I4B8C8"/>
<organism evidence="6 7">
    <name type="scientific">Turneriella parva (strain ATCC BAA-1111 / DSM 21527 / NCTC 11395 / H)</name>
    <name type="common">Leptospira parva</name>
    <dbReference type="NCBI Taxonomy" id="869212"/>
    <lineage>
        <taxon>Bacteria</taxon>
        <taxon>Pseudomonadati</taxon>
        <taxon>Spirochaetota</taxon>
        <taxon>Spirochaetia</taxon>
        <taxon>Leptospirales</taxon>
        <taxon>Leptospiraceae</taxon>
        <taxon>Turneriella</taxon>
    </lineage>
</organism>
<feature type="repeat" description="TPR" evidence="3">
    <location>
        <begin position="615"/>
        <end position="648"/>
    </location>
</feature>
<evidence type="ECO:0000256" key="2">
    <source>
        <dbReference type="ARBA" id="ARBA00022803"/>
    </source>
</evidence>
<keyword evidence="7" id="KW-1185">Reference proteome</keyword>
<evidence type="ECO:0000256" key="3">
    <source>
        <dbReference type="PROSITE-ProRule" id="PRU00339"/>
    </source>
</evidence>
<feature type="region of interest" description="Disordered" evidence="4">
    <location>
        <begin position="1"/>
        <end position="24"/>
    </location>
</feature>
<dbReference type="RefSeq" id="WP_014804037.1">
    <property type="nucleotide sequence ID" value="NC_018020.1"/>
</dbReference>
<dbReference type="Proteomes" id="UP000006048">
    <property type="component" value="Chromosome"/>
</dbReference>
<name>I4B8C8_TURPD</name>
<feature type="repeat" description="TPR" evidence="3">
    <location>
        <begin position="398"/>
        <end position="431"/>
    </location>
</feature>
<dbReference type="EMBL" id="CP002959">
    <property type="protein sequence ID" value="AFM13535.1"/>
    <property type="molecule type" value="Genomic_DNA"/>
</dbReference>
<dbReference type="PROSITE" id="PS50293">
    <property type="entry name" value="TPR_REGION"/>
    <property type="match status" value="2"/>
</dbReference>
<dbReference type="SMART" id="SM00028">
    <property type="entry name" value="TPR"/>
    <property type="match status" value="13"/>
</dbReference>
<dbReference type="STRING" id="869212.Turpa_2896"/>
<feature type="repeat" description="TPR" evidence="3">
    <location>
        <begin position="222"/>
        <end position="255"/>
    </location>
</feature>
<keyword evidence="2 3" id="KW-0802">TPR repeat</keyword>
<dbReference type="PANTHER" id="PTHR12558:SF13">
    <property type="entry name" value="CELL DIVISION CYCLE PROTEIN 27 HOMOLOG"/>
    <property type="match status" value="1"/>
</dbReference>
<dbReference type="OrthoDB" id="304593at2"/>
<dbReference type="KEGG" id="tpx:Turpa_2896"/>
<dbReference type="PATRIC" id="fig|869212.3.peg.2919"/>
<dbReference type="Pfam" id="PF07719">
    <property type="entry name" value="TPR_2"/>
    <property type="match status" value="1"/>
</dbReference>
<proteinExistence type="predicted"/>
<dbReference type="Gene3D" id="1.25.40.10">
    <property type="entry name" value="Tetratricopeptide repeat domain"/>
    <property type="match status" value="5"/>
</dbReference>
<dbReference type="InterPro" id="IPR011990">
    <property type="entry name" value="TPR-like_helical_dom_sf"/>
</dbReference>
<feature type="repeat" description="TPR" evidence="3">
    <location>
        <begin position="121"/>
        <end position="154"/>
    </location>
</feature>
<evidence type="ECO:0000256" key="4">
    <source>
        <dbReference type="SAM" id="MobiDB-lite"/>
    </source>
</evidence>
<gene>
    <name evidence="6" type="ordered locus">Turpa_2896</name>
</gene>
<dbReference type="Pfam" id="PF13432">
    <property type="entry name" value="TPR_16"/>
    <property type="match status" value="2"/>
</dbReference>
<keyword evidence="5" id="KW-0472">Membrane</keyword>
<keyword evidence="5" id="KW-1133">Transmembrane helix</keyword>
<feature type="compositionally biased region" description="Basic and acidic residues" evidence="4">
    <location>
        <begin position="14"/>
        <end position="24"/>
    </location>
</feature>
<reference evidence="6 7" key="1">
    <citation type="submission" date="2012-06" db="EMBL/GenBank/DDBJ databases">
        <title>The complete chromosome of genome of Turneriella parva DSM 21527.</title>
        <authorList>
            <consortium name="US DOE Joint Genome Institute (JGI-PGF)"/>
            <person name="Lucas S."/>
            <person name="Han J."/>
            <person name="Lapidus A."/>
            <person name="Bruce D."/>
            <person name="Goodwin L."/>
            <person name="Pitluck S."/>
            <person name="Peters L."/>
            <person name="Kyrpides N."/>
            <person name="Mavromatis K."/>
            <person name="Ivanova N."/>
            <person name="Mikhailova N."/>
            <person name="Chertkov O."/>
            <person name="Detter J.C."/>
            <person name="Tapia R."/>
            <person name="Han C."/>
            <person name="Land M."/>
            <person name="Hauser L."/>
            <person name="Markowitz V."/>
            <person name="Cheng J.-F."/>
            <person name="Hugenholtz P."/>
            <person name="Woyke T."/>
            <person name="Wu D."/>
            <person name="Gronow S."/>
            <person name="Wellnitz S."/>
            <person name="Brambilla E."/>
            <person name="Klenk H.-P."/>
            <person name="Eisen J.A."/>
        </authorList>
    </citation>
    <scope>NUCLEOTIDE SEQUENCE [LARGE SCALE GENOMIC DNA]</scope>
    <source>
        <strain evidence="7">ATCC BAA-1111 / DSM 21527 / NCTC 11395 / H</strain>
    </source>
</reference>
<evidence type="ECO:0000256" key="1">
    <source>
        <dbReference type="ARBA" id="ARBA00022737"/>
    </source>
</evidence>
<keyword evidence="1" id="KW-0677">Repeat</keyword>
<dbReference type="PANTHER" id="PTHR12558">
    <property type="entry name" value="CELL DIVISION CYCLE 16,23,27"/>
    <property type="match status" value="1"/>
</dbReference>
<feature type="repeat" description="TPR" evidence="3">
    <location>
        <begin position="259"/>
        <end position="292"/>
    </location>
</feature>